<feature type="domain" description="YDG" evidence="18">
    <location>
        <begin position="389"/>
        <end position="552"/>
    </location>
</feature>
<evidence type="ECO:0000313" key="20">
    <source>
        <dbReference type="Proteomes" id="UP001159042"/>
    </source>
</evidence>
<dbReference type="GO" id="GO:0003677">
    <property type="term" value="F:DNA binding"/>
    <property type="evidence" value="ECO:0007669"/>
    <property type="project" value="UniProtKB-KW"/>
</dbReference>
<dbReference type="PANTHER" id="PTHR14140">
    <property type="entry name" value="E3 UBIQUITIN-PROTEIN LIGASE UHRF-RELATED"/>
    <property type="match status" value="1"/>
</dbReference>
<dbReference type="FunFam" id="2.30.280.10:FF:000001">
    <property type="entry name" value="E3 ubiquitin-protein ligase UHRF1 isoform 1"/>
    <property type="match status" value="1"/>
</dbReference>
<evidence type="ECO:0000259" key="15">
    <source>
        <dbReference type="PROSITE" id="PS50016"/>
    </source>
</evidence>
<dbReference type="SMART" id="SM00466">
    <property type="entry name" value="SRA"/>
    <property type="match status" value="1"/>
</dbReference>
<evidence type="ECO:0000256" key="13">
    <source>
        <dbReference type="PROSITE-ProRule" id="PRU00358"/>
    </source>
</evidence>
<dbReference type="InterPro" id="IPR000626">
    <property type="entry name" value="Ubiquitin-like_dom"/>
</dbReference>
<keyword evidence="11" id="KW-0131">Cell cycle</keyword>
<organism evidence="19 20">
    <name type="scientific">Exocentrus adspersus</name>
    <dbReference type="NCBI Taxonomy" id="1586481"/>
    <lineage>
        <taxon>Eukaryota</taxon>
        <taxon>Metazoa</taxon>
        <taxon>Ecdysozoa</taxon>
        <taxon>Arthropoda</taxon>
        <taxon>Hexapoda</taxon>
        <taxon>Insecta</taxon>
        <taxon>Pterygota</taxon>
        <taxon>Neoptera</taxon>
        <taxon>Endopterygota</taxon>
        <taxon>Coleoptera</taxon>
        <taxon>Polyphaga</taxon>
        <taxon>Cucujiformia</taxon>
        <taxon>Chrysomeloidea</taxon>
        <taxon>Cerambycidae</taxon>
        <taxon>Lamiinae</taxon>
        <taxon>Acanthocinini</taxon>
        <taxon>Exocentrus</taxon>
    </lineage>
</organism>
<dbReference type="InterPro" id="IPR045134">
    <property type="entry name" value="UHRF1/2-like"/>
</dbReference>
<evidence type="ECO:0000313" key="19">
    <source>
        <dbReference type="EMBL" id="KAJ8915761.1"/>
    </source>
</evidence>
<evidence type="ECO:0000259" key="18">
    <source>
        <dbReference type="PROSITE" id="PS51015"/>
    </source>
</evidence>
<dbReference type="InterPro" id="IPR021991">
    <property type="entry name" value="TTD_dom"/>
</dbReference>
<dbReference type="PROSITE" id="PS50089">
    <property type="entry name" value="ZF_RING_2"/>
    <property type="match status" value="1"/>
</dbReference>
<dbReference type="Gene3D" id="3.30.40.10">
    <property type="entry name" value="Zinc/RING finger domain, C3HC4 (zinc finger)"/>
    <property type="match status" value="1"/>
</dbReference>
<feature type="compositionally biased region" description="Basic and acidic residues" evidence="14">
    <location>
        <begin position="582"/>
        <end position="591"/>
    </location>
</feature>
<dbReference type="SUPFAM" id="SSF88697">
    <property type="entry name" value="PUA domain-like"/>
    <property type="match status" value="1"/>
</dbReference>
<dbReference type="InterPro" id="IPR013083">
    <property type="entry name" value="Znf_RING/FYVE/PHD"/>
</dbReference>
<comment type="subcellular location">
    <subcellularLocation>
        <location evidence="13">Nucleus</location>
    </subcellularLocation>
</comment>
<evidence type="ECO:0000256" key="3">
    <source>
        <dbReference type="ARBA" id="ARBA00012483"/>
    </source>
</evidence>
<evidence type="ECO:0000256" key="10">
    <source>
        <dbReference type="ARBA" id="ARBA00023242"/>
    </source>
</evidence>
<dbReference type="Pfam" id="PF12148">
    <property type="entry name" value="TTD"/>
    <property type="match status" value="1"/>
</dbReference>
<feature type="region of interest" description="Disordered" evidence="14">
    <location>
        <begin position="344"/>
        <end position="367"/>
    </location>
</feature>
<dbReference type="GO" id="GO:0005634">
    <property type="term" value="C:nucleus"/>
    <property type="evidence" value="ECO:0007669"/>
    <property type="project" value="UniProtKB-SubCell"/>
</dbReference>
<dbReference type="InterPro" id="IPR001841">
    <property type="entry name" value="Znf_RING"/>
</dbReference>
<dbReference type="SMART" id="SM00249">
    <property type="entry name" value="PHD"/>
    <property type="match status" value="1"/>
</dbReference>
<dbReference type="GO" id="GO:0008270">
    <property type="term" value="F:zinc ion binding"/>
    <property type="evidence" value="ECO:0007669"/>
    <property type="project" value="UniProtKB-KW"/>
</dbReference>
<dbReference type="SUPFAM" id="SSF57850">
    <property type="entry name" value="RING/U-box"/>
    <property type="match status" value="1"/>
</dbReference>
<dbReference type="FunFam" id="3.30.40.10:FF:000066">
    <property type="entry name" value="E3 ubiquitin-protein ligase UHRF2 isoform X1"/>
    <property type="match status" value="1"/>
</dbReference>
<keyword evidence="20" id="KW-1185">Reference proteome</keyword>
<keyword evidence="8" id="KW-0862">Zinc</keyword>
<protein>
    <recommendedName>
        <fullName evidence="3">RING-type E3 ubiquitin transferase</fullName>
        <ecNumber evidence="3">2.3.2.27</ecNumber>
    </recommendedName>
</protein>
<dbReference type="InterPro" id="IPR001965">
    <property type="entry name" value="Znf_PHD"/>
</dbReference>
<dbReference type="PRINTS" id="PR00348">
    <property type="entry name" value="UBIQUITIN"/>
</dbReference>
<dbReference type="InterPro" id="IPR019956">
    <property type="entry name" value="Ubiquitin_dom"/>
</dbReference>
<keyword evidence="5" id="KW-0479">Metal-binding</keyword>
<dbReference type="EMBL" id="JANEYG010000049">
    <property type="protein sequence ID" value="KAJ8915761.1"/>
    <property type="molecule type" value="Genomic_DNA"/>
</dbReference>
<evidence type="ECO:0000256" key="1">
    <source>
        <dbReference type="ARBA" id="ARBA00000900"/>
    </source>
</evidence>
<feature type="domain" description="Ubiquitin-like" evidence="16">
    <location>
        <begin position="1"/>
        <end position="80"/>
    </location>
</feature>
<dbReference type="PROSITE" id="PS50016">
    <property type="entry name" value="ZF_PHD_2"/>
    <property type="match status" value="1"/>
</dbReference>
<dbReference type="CDD" id="cd15525">
    <property type="entry name" value="PHD_UHRF1_2"/>
    <property type="match status" value="1"/>
</dbReference>
<comment type="pathway">
    <text evidence="2">Protein modification; protein ubiquitination.</text>
</comment>
<feature type="region of interest" description="Disordered" evidence="14">
    <location>
        <begin position="580"/>
        <end position="600"/>
    </location>
</feature>
<comment type="catalytic activity">
    <reaction evidence="1">
        <text>S-ubiquitinyl-[E2 ubiquitin-conjugating enzyme]-L-cysteine + [acceptor protein]-L-lysine = [E2 ubiquitin-conjugating enzyme]-L-cysteine + N(6)-ubiquitinyl-[acceptor protein]-L-lysine.</text>
        <dbReference type="EC" id="2.3.2.27"/>
    </reaction>
</comment>
<keyword evidence="7" id="KW-0833">Ubl conjugation pathway</keyword>
<evidence type="ECO:0000256" key="12">
    <source>
        <dbReference type="PROSITE-ProRule" id="PRU00175"/>
    </source>
</evidence>
<dbReference type="EC" id="2.3.2.27" evidence="3"/>
<evidence type="ECO:0000259" key="17">
    <source>
        <dbReference type="PROSITE" id="PS50089"/>
    </source>
</evidence>
<dbReference type="InterPro" id="IPR019787">
    <property type="entry name" value="Znf_PHD-finger"/>
</dbReference>
<evidence type="ECO:0000256" key="8">
    <source>
        <dbReference type="ARBA" id="ARBA00022833"/>
    </source>
</evidence>
<dbReference type="SUPFAM" id="SSF54236">
    <property type="entry name" value="Ubiquitin-like"/>
    <property type="match status" value="1"/>
</dbReference>
<comment type="caution">
    <text evidence="19">The sequence shown here is derived from an EMBL/GenBank/DDBJ whole genome shotgun (WGS) entry which is preliminary data.</text>
</comment>
<evidence type="ECO:0000256" key="4">
    <source>
        <dbReference type="ARBA" id="ARBA00022679"/>
    </source>
</evidence>
<dbReference type="Pfam" id="PF00240">
    <property type="entry name" value="ubiquitin"/>
    <property type="match status" value="1"/>
</dbReference>
<dbReference type="PROSITE" id="PS50053">
    <property type="entry name" value="UBIQUITIN_2"/>
    <property type="match status" value="1"/>
</dbReference>
<dbReference type="PROSITE" id="PS00518">
    <property type="entry name" value="ZF_RING_1"/>
    <property type="match status" value="1"/>
</dbReference>
<dbReference type="CDD" id="cd20387">
    <property type="entry name" value="Tudor_UHRF_rpt1"/>
    <property type="match status" value="1"/>
</dbReference>
<dbReference type="InterPro" id="IPR015947">
    <property type="entry name" value="PUA-like_sf"/>
</dbReference>
<evidence type="ECO:0000259" key="16">
    <source>
        <dbReference type="PROSITE" id="PS50053"/>
    </source>
</evidence>
<dbReference type="Gene3D" id="3.10.20.90">
    <property type="entry name" value="Phosphatidylinositol 3-kinase Catalytic Subunit, Chain A, domain 1"/>
    <property type="match status" value="1"/>
</dbReference>
<evidence type="ECO:0000256" key="5">
    <source>
        <dbReference type="ARBA" id="ARBA00022723"/>
    </source>
</evidence>
<keyword evidence="6 12" id="KW-0863">Zinc-finger</keyword>
<sequence length="739" mass="84952">MYIKIRMLSALLDKSEIILNVSKMDLIQDLREKIEKEFKVTPEQQILLYKGKQLVDGHRVLDYNICLNDVIQLMTRYSNPTIEHSDIIKKDNELLLTNNKRVTKDVESKFYKLGDLIDVRDEENGSWYEGSITKIFIRGLSSKEQLEESDIHFRIKGAEHILAFEVEARFDDIRPRSFYTYKISELKKGMIVLVNYNIEGTKSRGLWYDFKIEEVNRTSVQGTIMVGRDKASIENCSIKSLNEIMRIENPVLVAERKDECKEPIKRKYPYHCDKCKDVADKKCKECGCRICAGKNDWDLIVLCDECNYGYHTSCLNPPMKSVPEEDEWYCPDCKTDDNEIVKPGEKLKLSNKKSKRASNRGESSRDWGKGMACVGRTTECTIVPKDHYGPVPGVEVGTCWKFRLQVSEAGVHRPHVAGIHGRETDGAYSLVLSGGYEDDIDNGEEFYYTGSGGRDLSGNKRCSEQSCDQKLTRMNKALALNCNAPFNDQKGAESKDWKKGKPVRVVRNYKGAKHSKYAPLDGNRYDGLYKVVKYYPEKGKSGYIVWKYLLRRDDPNLAPWEDGGQELDMIYPPGYLEAQEAGQKKDKENKSKSPKGGRGLKRKLQVDIKPLTEFLNTSKKRKMTEYKLTSELEDSISQDKSNEKLWCECKEVLKEGKQKFLSKVEEIYMCICCQELVFEPVTTDCKHNICKACLKRSFASEIYTCPYCRYDLGKSYKMRKNEHLGKVLGMLFPGYEATR</sequence>
<dbReference type="Gene3D" id="2.30.30.140">
    <property type="match status" value="1"/>
</dbReference>
<dbReference type="InterPro" id="IPR029071">
    <property type="entry name" value="Ubiquitin-like_domsf"/>
</dbReference>
<keyword evidence="10 13" id="KW-0539">Nucleus</keyword>
<dbReference type="PANTHER" id="PTHR14140:SF45">
    <property type="entry name" value="RING-TYPE E3 UBIQUITIN TRANSFERASE"/>
    <property type="match status" value="1"/>
</dbReference>
<dbReference type="InterPro" id="IPR011011">
    <property type="entry name" value="Znf_FYVE_PHD"/>
</dbReference>
<dbReference type="InterPro" id="IPR036987">
    <property type="entry name" value="SRA-YDG_sf"/>
</dbReference>
<dbReference type="AlphaFoldDB" id="A0AAV8VPP3"/>
<keyword evidence="9" id="KW-0238">DNA-binding</keyword>
<dbReference type="SMART" id="SM00184">
    <property type="entry name" value="RING"/>
    <property type="match status" value="2"/>
</dbReference>
<evidence type="ECO:0000256" key="2">
    <source>
        <dbReference type="ARBA" id="ARBA00004906"/>
    </source>
</evidence>
<dbReference type="InterPro" id="IPR017907">
    <property type="entry name" value="Znf_RING_CS"/>
</dbReference>
<name>A0AAV8VPP3_9CUCU</name>
<feature type="domain" description="RING-type" evidence="17">
    <location>
        <begin position="670"/>
        <end position="709"/>
    </location>
</feature>
<dbReference type="Pfam" id="PF00628">
    <property type="entry name" value="PHD"/>
    <property type="match status" value="1"/>
</dbReference>
<dbReference type="Proteomes" id="UP001159042">
    <property type="component" value="Unassembled WGS sequence"/>
</dbReference>
<keyword evidence="4" id="KW-0808">Transferase</keyword>
<dbReference type="SUPFAM" id="SSF57903">
    <property type="entry name" value="FYVE/PHD zinc finger"/>
    <property type="match status" value="1"/>
</dbReference>
<reference evidence="19 20" key="1">
    <citation type="journal article" date="2023" name="Insect Mol. Biol.">
        <title>Genome sequencing provides insights into the evolution of gene families encoding plant cell wall-degrading enzymes in longhorned beetles.</title>
        <authorList>
            <person name="Shin N.R."/>
            <person name="Okamura Y."/>
            <person name="Kirsch R."/>
            <person name="Pauchet Y."/>
        </authorList>
    </citation>
    <scope>NUCLEOTIDE SEQUENCE [LARGE SCALE GENOMIC DNA]</scope>
    <source>
        <strain evidence="19">EAD_L_NR</strain>
    </source>
</reference>
<dbReference type="PROSITE" id="PS51015">
    <property type="entry name" value="YDG"/>
    <property type="match status" value="1"/>
</dbReference>
<dbReference type="InterPro" id="IPR003105">
    <property type="entry name" value="SRA_YDG"/>
</dbReference>
<dbReference type="Gene3D" id="2.30.30.1150">
    <property type="match status" value="1"/>
</dbReference>
<evidence type="ECO:0000256" key="14">
    <source>
        <dbReference type="SAM" id="MobiDB-lite"/>
    </source>
</evidence>
<evidence type="ECO:0000256" key="9">
    <source>
        <dbReference type="ARBA" id="ARBA00023125"/>
    </source>
</evidence>
<dbReference type="GO" id="GO:0044027">
    <property type="term" value="P:negative regulation of gene expression via chromosomal CpG island methylation"/>
    <property type="evidence" value="ECO:0007669"/>
    <property type="project" value="TreeGrafter"/>
</dbReference>
<accession>A0AAV8VPP3</accession>
<dbReference type="GO" id="GO:0016567">
    <property type="term" value="P:protein ubiquitination"/>
    <property type="evidence" value="ECO:0007669"/>
    <property type="project" value="TreeGrafter"/>
</dbReference>
<dbReference type="Gene3D" id="2.30.280.10">
    <property type="entry name" value="SRA-YDG"/>
    <property type="match status" value="1"/>
</dbReference>
<evidence type="ECO:0000256" key="11">
    <source>
        <dbReference type="ARBA" id="ARBA00023306"/>
    </source>
</evidence>
<gene>
    <name evidence="19" type="ORF">NQ315_004573</name>
</gene>
<evidence type="ECO:0000256" key="7">
    <source>
        <dbReference type="ARBA" id="ARBA00022786"/>
    </source>
</evidence>
<proteinExistence type="predicted"/>
<dbReference type="SMART" id="SM00213">
    <property type="entry name" value="UBQ"/>
    <property type="match status" value="1"/>
</dbReference>
<dbReference type="GO" id="GO:0061630">
    <property type="term" value="F:ubiquitin protein ligase activity"/>
    <property type="evidence" value="ECO:0007669"/>
    <property type="project" value="UniProtKB-EC"/>
</dbReference>
<feature type="domain" description="PHD-type" evidence="15">
    <location>
        <begin position="285"/>
        <end position="336"/>
    </location>
</feature>
<feature type="compositionally biased region" description="Basic residues" evidence="14">
    <location>
        <begin position="349"/>
        <end position="358"/>
    </location>
</feature>
<evidence type="ECO:0000256" key="6">
    <source>
        <dbReference type="ARBA" id="ARBA00022771"/>
    </source>
</evidence>
<dbReference type="Pfam" id="PF02182">
    <property type="entry name" value="SAD_SRA"/>
    <property type="match status" value="1"/>
</dbReference>